<comment type="similarity">
    <text evidence="1">Belongs to the taxilin family.</text>
</comment>
<dbReference type="RefSeq" id="XP_049143874.1">
    <property type="nucleotide sequence ID" value="XM_049286731.1"/>
</dbReference>
<feature type="compositionally biased region" description="Basic and acidic residues" evidence="3">
    <location>
        <begin position="1049"/>
        <end position="1075"/>
    </location>
</feature>
<dbReference type="PANTHER" id="PTHR16127:SF13">
    <property type="entry name" value="GH01188P"/>
    <property type="match status" value="1"/>
</dbReference>
<feature type="region of interest" description="Disordered" evidence="3">
    <location>
        <begin position="860"/>
        <end position="1123"/>
    </location>
</feature>
<dbReference type="GO" id="GO:0019905">
    <property type="term" value="F:syntaxin binding"/>
    <property type="evidence" value="ECO:0007669"/>
    <property type="project" value="InterPro"/>
</dbReference>
<dbReference type="PANTHER" id="PTHR16127">
    <property type="entry name" value="TAXILIN"/>
    <property type="match status" value="1"/>
</dbReference>
<evidence type="ECO:0000256" key="2">
    <source>
        <dbReference type="SAM" id="Coils"/>
    </source>
</evidence>
<dbReference type="AlphaFoldDB" id="A0A9Q8WGC6"/>
<feature type="compositionally biased region" description="Basic and acidic residues" evidence="3">
    <location>
        <begin position="1019"/>
        <end position="1039"/>
    </location>
</feature>
<sequence length="1123" mass="125500">MPLSQADADMSNGQDGHAHPPASLKKGKQKKAVDSNESAKLLAQRISQLEQESAGEKDQEAEIGHGHDDHGHGHGHGHDQAQVGASRAGEREVKRANRDLAQQVAKMSDLQKIEHLTRRSSELLADMRRVERENQKNKKRGDALQKEKDANRTELSKTVGLKEKLEKLCRELQRDNNKYKNENKTLQDNLKHNSSAYDEKHAALLAKLEGIQEEKDHPRKQVVDMSVDTLFKNRFKSFIEQYELRELHFHSTMRTKELEVQYNMARYEREKKLAEAESTRARNLQAQVQTFTKTETELRNQLNVYVDKFKQVEDTLNNSNDLFLTFRKEMEDMSKKTKRLEKENETMKRKHEATNANIIRMAEEREDWRKKAAEAIKRAEKLRSIIEQMQQQGRKVPPGAAATLESCYSDSNGHMDGDGSDYSDDEEEEGEEDPSEFDDDTEEEPQPGEPEPPRPYGPERPPESGQSVSGATPVGPVFDAQSTSETAAILPMWHHKKKHVSLKQKTGRVLSRVGHFCQAKMNALLLAAFGVCSGSEYNQSPRAFVWQSLQSLGDWVSPEAKPQLVSNLAGGLQFPRIHKVNPTQRCLGGALSVQKVCDKGLPATDTPAPAAAANPKGPRGSATLTAYACACACACARARLLQPAECRADRLKIRFLPFGSLLDARDVIPRDPAAAITTMAFLEDPRLRQRWNQISHNAGEVTENAAAGIWSFQHHYINPCLASLAASLEQCANPCLGDREERARRRRERDRAGGRAEYSFDFYDDWYAEGQDGGFLGGWGNDDWDRLLAGTGSQQKNNTGGGEVQQDQPKRKRGMSYGTRGRGSKALESDPTVIPSTQPIGFLGKLPWKLGKTLRYKPSAADLQDHPRQHGEMGMGETEPLLAHDSDDDDDNDGHDVFQSRTAKTRNRSGTTGSGVSSDSYRSRGDLFPSDGEGEEDAVPFDDEFMVLDKVRDDRSSSRTKASKGKRRADGRPISRTVSRATIDSSHSMLGPSVRRSSTSGPTTPDTPVAPSMEASMEELQREEERIRREEDDEVERKRQAALQLASERGLHEAGEEPTSEERAASEVDYAKSDEVDYVSDSPSQRSPPRSTHGDDAPVIRSTTQEQYIRTEEFVPARLPSFR</sequence>
<feature type="region of interest" description="Disordered" evidence="3">
    <location>
        <begin position="124"/>
        <end position="156"/>
    </location>
</feature>
<dbReference type="EMBL" id="CP019476">
    <property type="protein sequence ID" value="UQC82251.1"/>
    <property type="molecule type" value="Genomic_DNA"/>
</dbReference>
<organism evidence="4 5">
    <name type="scientific">Colletotrichum lupini</name>
    <dbReference type="NCBI Taxonomy" id="145971"/>
    <lineage>
        <taxon>Eukaryota</taxon>
        <taxon>Fungi</taxon>
        <taxon>Dikarya</taxon>
        <taxon>Ascomycota</taxon>
        <taxon>Pezizomycotina</taxon>
        <taxon>Sordariomycetes</taxon>
        <taxon>Hypocreomycetidae</taxon>
        <taxon>Glomerellales</taxon>
        <taxon>Glomerellaceae</taxon>
        <taxon>Colletotrichum</taxon>
        <taxon>Colletotrichum acutatum species complex</taxon>
    </lineage>
</organism>
<evidence type="ECO:0000256" key="3">
    <source>
        <dbReference type="SAM" id="MobiDB-lite"/>
    </source>
</evidence>
<reference evidence="4" key="1">
    <citation type="journal article" date="2021" name="Mol. Plant Microbe Interact.">
        <title>Complete Genome Sequence of the Plant-Pathogenic Fungus Colletotrichum lupini.</title>
        <authorList>
            <person name="Baroncelli R."/>
            <person name="Pensec F."/>
            <person name="Da Lio D."/>
            <person name="Boufleur T."/>
            <person name="Vicente I."/>
            <person name="Sarrocco S."/>
            <person name="Picot A."/>
            <person name="Baraldi E."/>
            <person name="Sukno S."/>
            <person name="Thon M."/>
            <person name="Le Floch G."/>
        </authorList>
    </citation>
    <scope>NUCLEOTIDE SEQUENCE</scope>
    <source>
        <strain evidence="4">IMI 504893</strain>
    </source>
</reference>
<feature type="compositionally biased region" description="Acidic residues" evidence="3">
    <location>
        <begin position="418"/>
        <end position="446"/>
    </location>
</feature>
<dbReference type="GeneID" id="73341741"/>
<feature type="compositionally biased region" description="Basic and acidic residues" evidence="3">
    <location>
        <begin position="54"/>
        <end position="79"/>
    </location>
</feature>
<feature type="compositionally biased region" description="Acidic residues" evidence="3">
    <location>
        <begin position="932"/>
        <end position="946"/>
    </location>
</feature>
<feature type="coiled-coil region" evidence="2">
    <location>
        <begin position="264"/>
        <end position="301"/>
    </location>
</feature>
<keyword evidence="2" id="KW-0175">Coiled coil</keyword>
<feature type="region of interest" description="Disordered" evidence="3">
    <location>
        <begin position="786"/>
        <end position="841"/>
    </location>
</feature>
<feature type="region of interest" description="Disordered" evidence="3">
    <location>
        <begin position="1"/>
        <end position="95"/>
    </location>
</feature>
<dbReference type="Proteomes" id="UP000830671">
    <property type="component" value="Chromosome 4"/>
</dbReference>
<dbReference type="Pfam" id="PF09728">
    <property type="entry name" value="Taxilin"/>
    <property type="match status" value="1"/>
</dbReference>
<dbReference type="KEGG" id="clup:CLUP02_07738"/>
<protein>
    <submittedName>
        <fullName evidence="4">Myosin-like coiled-coil protein</fullName>
    </submittedName>
</protein>
<gene>
    <name evidence="4" type="ORF">CLUP02_07738</name>
</gene>
<keyword evidence="5" id="KW-1185">Reference proteome</keyword>
<name>A0A9Q8WGC6_9PEZI</name>
<feature type="region of interest" description="Disordered" evidence="3">
    <location>
        <begin position="389"/>
        <end position="478"/>
    </location>
</feature>
<dbReference type="InterPro" id="IPR026183">
    <property type="entry name" value="Taxilin_fam"/>
</dbReference>
<proteinExistence type="inferred from homology"/>
<feature type="compositionally biased region" description="Polar residues" evidence="3">
    <location>
        <begin position="976"/>
        <end position="988"/>
    </location>
</feature>
<evidence type="ECO:0000256" key="1">
    <source>
        <dbReference type="ARBA" id="ARBA00009550"/>
    </source>
</evidence>
<evidence type="ECO:0000313" key="4">
    <source>
        <dbReference type="EMBL" id="UQC82251.1"/>
    </source>
</evidence>
<feature type="compositionally biased region" description="Low complexity" evidence="3">
    <location>
        <begin position="991"/>
        <end position="1009"/>
    </location>
</feature>
<feature type="compositionally biased region" description="Low complexity" evidence="3">
    <location>
        <begin position="909"/>
        <end position="920"/>
    </location>
</feature>
<accession>A0A9Q8WGC6</accession>
<feature type="compositionally biased region" description="Basic and acidic residues" evidence="3">
    <location>
        <begin position="947"/>
        <end position="957"/>
    </location>
</feature>
<feature type="compositionally biased region" description="Pro residues" evidence="3">
    <location>
        <begin position="447"/>
        <end position="459"/>
    </location>
</feature>
<feature type="compositionally biased region" description="Low complexity" evidence="3">
    <location>
        <begin position="1080"/>
        <end position="1091"/>
    </location>
</feature>
<evidence type="ECO:0000313" key="5">
    <source>
        <dbReference type="Proteomes" id="UP000830671"/>
    </source>
</evidence>